<proteinExistence type="predicted"/>
<sequence>MVTGRLCFMLQSKATTWKMWLLLTSQSRGSVVHSVPSESMEKGTWASRMSYLQISLFLGVQSASSALTRSTRSCGGRPSSTLP</sequence>
<reference evidence="1" key="1">
    <citation type="submission" date="2019-12" db="EMBL/GenBank/DDBJ databases">
        <title>An insight into the sialome of adult female Ixodes ricinus ticks feeding for 6 days.</title>
        <authorList>
            <person name="Perner J."/>
            <person name="Ribeiro J.M.C."/>
        </authorList>
    </citation>
    <scope>NUCLEOTIDE SEQUENCE</scope>
    <source>
        <strain evidence="1">Semi-engorged</strain>
        <tissue evidence="1">Salivary glands</tissue>
    </source>
</reference>
<evidence type="ECO:0000313" key="1">
    <source>
        <dbReference type="EMBL" id="MXU84844.1"/>
    </source>
</evidence>
<dbReference type="AlphaFoldDB" id="A0A6B0U7N5"/>
<organism evidence="1">
    <name type="scientific">Ixodes ricinus</name>
    <name type="common">Common tick</name>
    <name type="synonym">Acarus ricinus</name>
    <dbReference type="NCBI Taxonomy" id="34613"/>
    <lineage>
        <taxon>Eukaryota</taxon>
        <taxon>Metazoa</taxon>
        <taxon>Ecdysozoa</taxon>
        <taxon>Arthropoda</taxon>
        <taxon>Chelicerata</taxon>
        <taxon>Arachnida</taxon>
        <taxon>Acari</taxon>
        <taxon>Parasitiformes</taxon>
        <taxon>Ixodida</taxon>
        <taxon>Ixodoidea</taxon>
        <taxon>Ixodidae</taxon>
        <taxon>Ixodinae</taxon>
        <taxon>Ixodes</taxon>
    </lineage>
</organism>
<accession>A0A6B0U7N5</accession>
<protein>
    <submittedName>
        <fullName evidence="1">Putative secreted protein</fullName>
    </submittedName>
</protein>
<name>A0A6B0U7N5_IXORI</name>
<dbReference type="EMBL" id="GIFC01002761">
    <property type="protein sequence ID" value="MXU84844.1"/>
    <property type="molecule type" value="Transcribed_RNA"/>
</dbReference>